<gene>
    <name evidence="2" type="ORF">THAOC_04643</name>
</gene>
<organism evidence="2 3">
    <name type="scientific">Thalassiosira oceanica</name>
    <name type="common">Marine diatom</name>
    <dbReference type="NCBI Taxonomy" id="159749"/>
    <lineage>
        <taxon>Eukaryota</taxon>
        <taxon>Sar</taxon>
        <taxon>Stramenopiles</taxon>
        <taxon>Ochrophyta</taxon>
        <taxon>Bacillariophyta</taxon>
        <taxon>Coscinodiscophyceae</taxon>
        <taxon>Thalassiosirophycidae</taxon>
        <taxon>Thalassiosirales</taxon>
        <taxon>Thalassiosiraceae</taxon>
        <taxon>Thalassiosira</taxon>
    </lineage>
</organism>
<evidence type="ECO:0008006" key="4">
    <source>
        <dbReference type="Google" id="ProtNLM"/>
    </source>
</evidence>
<comment type="caution">
    <text evidence="2">The sequence shown here is derived from an EMBL/GenBank/DDBJ whole genome shotgun (WGS) entry which is preliminary data.</text>
</comment>
<dbReference type="EMBL" id="AGNL01004260">
    <property type="protein sequence ID" value="EJK73718.1"/>
    <property type="molecule type" value="Genomic_DNA"/>
</dbReference>
<sequence>MKVSHPAAVRTLEMAYYECRVDPYRGLRVTEEEGGGDTVAASETSPEQQAALLDTEEELVEMGYGRDRAATERSGRTLPRRHRGDYRRAVQDGRGQLCARGTIRWGGSCCSRRPPSTTTPRPD</sequence>
<evidence type="ECO:0000313" key="2">
    <source>
        <dbReference type="EMBL" id="EJK73718.1"/>
    </source>
</evidence>
<feature type="region of interest" description="Disordered" evidence="1">
    <location>
        <begin position="66"/>
        <end position="88"/>
    </location>
</feature>
<dbReference type="Proteomes" id="UP000266841">
    <property type="component" value="Unassembled WGS sequence"/>
</dbReference>
<evidence type="ECO:0000313" key="3">
    <source>
        <dbReference type="Proteomes" id="UP000266841"/>
    </source>
</evidence>
<dbReference type="CDD" id="cd14270">
    <property type="entry name" value="UBA"/>
    <property type="match status" value="1"/>
</dbReference>
<proteinExistence type="predicted"/>
<feature type="compositionally biased region" description="Basic and acidic residues" evidence="1">
    <location>
        <begin position="66"/>
        <end position="75"/>
    </location>
</feature>
<accession>K0T4T7</accession>
<protein>
    <recommendedName>
        <fullName evidence="4">UBA domain-containing protein</fullName>
    </recommendedName>
</protein>
<dbReference type="AlphaFoldDB" id="K0T4T7"/>
<reference evidence="2 3" key="1">
    <citation type="journal article" date="2012" name="Genome Biol.">
        <title>Genome and low-iron response of an oceanic diatom adapted to chronic iron limitation.</title>
        <authorList>
            <person name="Lommer M."/>
            <person name="Specht M."/>
            <person name="Roy A.S."/>
            <person name="Kraemer L."/>
            <person name="Andreson R."/>
            <person name="Gutowska M.A."/>
            <person name="Wolf J."/>
            <person name="Bergner S.V."/>
            <person name="Schilhabel M.B."/>
            <person name="Klostermeier U.C."/>
            <person name="Beiko R.G."/>
            <person name="Rosenstiel P."/>
            <person name="Hippler M."/>
            <person name="Laroche J."/>
        </authorList>
    </citation>
    <scope>NUCLEOTIDE SEQUENCE [LARGE SCALE GENOMIC DNA]</scope>
    <source>
        <strain evidence="2 3">CCMP1005</strain>
    </source>
</reference>
<keyword evidence="3" id="KW-1185">Reference proteome</keyword>
<evidence type="ECO:0000256" key="1">
    <source>
        <dbReference type="SAM" id="MobiDB-lite"/>
    </source>
</evidence>
<name>K0T4T7_THAOC</name>